<keyword evidence="8 9" id="KW-0472">Membrane</keyword>
<name>A0A5E7LV42_PSEFL</name>
<reference evidence="11 12" key="1">
    <citation type="submission" date="2019-09" db="EMBL/GenBank/DDBJ databases">
        <authorList>
            <person name="Chandra G."/>
            <person name="Truman W A."/>
        </authorList>
    </citation>
    <scope>NUCLEOTIDE SEQUENCE [LARGE SCALE GENOMIC DNA]</scope>
    <source>
        <strain evidence="11">PS880</strain>
    </source>
</reference>
<dbReference type="SUPFAM" id="SSF161098">
    <property type="entry name" value="MetI-like"/>
    <property type="match status" value="1"/>
</dbReference>
<feature type="domain" description="ABC transmembrane type-1" evidence="10">
    <location>
        <begin position="68"/>
        <end position="254"/>
    </location>
</feature>
<dbReference type="InterPro" id="IPR010065">
    <property type="entry name" value="AA_ABC_transptr_permease_3TM"/>
</dbReference>
<dbReference type="RefSeq" id="WP_150780760.1">
    <property type="nucleotide sequence ID" value="NZ_CABVIH010000017.1"/>
</dbReference>
<evidence type="ECO:0000256" key="7">
    <source>
        <dbReference type="ARBA" id="ARBA00022989"/>
    </source>
</evidence>
<evidence type="ECO:0000256" key="5">
    <source>
        <dbReference type="ARBA" id="ARBA00022692"/>
    </source>
</evidence>
<dbReference type="InterPro" id="IPR043429">
    <property type="entry name" value="ArtM/GltK/GlnP/TcyL/YhdX-like"/>
</dbReference>
<dbReference type="Proteomes" id="UP000375525">
    <property type="component" value="Unassembled WGS sequence"/>
</dbReference>
<evidence type="ECO:0000256" key="8">
    <source>
        <dbReference type="ARBA" id="ARBA00023136"/>
    </source>
</evidence>
<evidence type="ECO:0000256" key="9">
    <source>
        <dbReference type="RuleBase" id="RU363032"/>
    </source>
</evidence>
<feature type="transmembrane region" description="Helical" evidence="9">
    <location>
        <begin position="21"/>
        <end position="41"/>
    </location>
</feature>
<comment type="similarity">
    <text evidence="2">Belongs to the binding-protein-dependent transport system permease family. HisMQ subfamily.</text>
</comment>
<comment type="subcellular location">
    <subcellularLocation>
        <location evidence="1">Cell inner membrane</location>
        <topology evidence="1">Multi-pass membrane protein</topology>
    </subcellularLocation>
    <subcellularLocation>
        <location evidence="9">Cell membrane</location>
        <topology evidence="9">Multi-pass membrane protein</topology>
    </subcellularLocation>
</comment>
<dbReference type="PROSITE" id="PS50928">
    <property type="entry name" value="ABC_TM1"/>
    <property type="match status" value="1"/>
</dbReference>
<keyword evidence="3 9" id="KW-0813">Transport</keyword>
<proteinExistence type="inferred from homology"/>
<feature type="transmembrane region" description="Helical" evidence="9">
    <location>
        <begin position="235"/>
        <end position="256"/>
    </location>
</feature>
<dbReference type="CDD" id="cd06261">
    <property type="entry name" value="TM_PBP2"/>
    <property type="match status" value="1"/>
</dbReference>
<evidence type="ECO:0000256" key="4">
    <source>
        <dbReference type="ARBA" id="ARBA00022475"/>
    </source>
</evidence>
<dbReference type="NCBIfam" id="TIGR01726">
    <property type="entry name" value="HEQRo_perm_3TM"/>
    <property type="match status" value="1"/>
</dbReference>
<dbReference type="EMBL" id="CABVIH010000017">
    <property type="protein sequence ID" value="VVP15257.1"/>
    <property type="molecule type" value="Genomic_DNA"/>
</dbReference>
<dbReference type="OrthoDB" id="92598at2"/>
<protein>
    <recommendedName>
        <fullName evidence="10">ABC transmembrane type-1 domain-containing protein</fullName>
    </recommendedName>
</protein>
<evidence type="ECO:0000313" key="12">
    <source>
        <dbReference type="Proteomes" id="UP000375525"/>
    </source>
</evidence>
<dbReference type="GO" id="GO:0043190">
    <property type="term" value="C:ATP-binding cassette (ABC) transporter complex"/>
    <property type="evidence" value="ECO:0007669"/>
    <property type="project" value="InterPro"/>
</dbReference>
<dbReference type="AlphaFoldDB" id="A0A5E7LV42"/>
<dbReference type="GO" id="GO:0022857">
    <property type="term" value="F:transmembrane transporter activity"/>
    <property type="evidence" value="ECO:0007669"/>
    <property type="project" value="InterPro"/>
</dbReference>
<keyword evidence="4" id="KW-1003">Cell membrane</keyword>
<feature type="transmembrane region" description="Helical" evidence="9">
    <location>
        <begin position="103"/>
        <end position="127"/>
    </location>
</feature>
<accession>A0A5E7LV42</accession>
<evidence type="ECO:0000256" key="3">
    <source>
        <dbReference type="ARBA" id="ARBA00022448"/>
    </source>
</evidence>
<feature type="transmembrane region" description="Helical" evidence="9">
    <location>
        <begin position="181"/>
        <end position="206"/>
    </location>
</feature>
<dbReference type="Gene3D" id="1.10.3720.10">
    <property type="entry name" value="MetI-like"/>
    <property type="match status" value="1"/>
</dbReference>
<keyword evidence="7 9" id="KW-1133">Transmembrane helix</keyword>
<dbReference type="GO" id="GO:0006865">
    <property type="term" value="P:amino acid transport"/>
    <property type="evidence" value="ECO:0007669"/>
    <property type="project" value="UniProtKB-KW"/>
</dbReference>
<evidence type="ECO:0000256" key="6">
    <source>
        <dbReference type="ARBA" id="ARBA00022970"/>
    </source>
</evidence>
<feature type="transmembrane region" description="Helical" evidence="9">
    <location>
        <begin position="61"/>
        <end position="91"/>
    </location>
</feature>
<organism evidence="11 12">
    <name type="scientific">Pseudomonas fluorescens</name>
    <dbReference type="NCBI Taxonomy" id="294"/>
    <lineage>
        <taxon>Bacteria</taxon>
        <taxon>Pseudomonadati</taxon>
        <taxon>Pseudomonadota</taxon>
        <taxon>Gammaproteobacteria</taxon>
        <taxon>Pseudomonadales</taxon>
        <taxon>Pseudomonadaceae</taxon>
        <taxon>Pseudomonas</taxon>
    </lineage>
</organism>
<dbReference type="InterPro" id="IPR035906">
    <property type="entry name" value="MetI-like_sf"/>
</dbReference>
<dbReference type="PANTHER" id="PTHR30614:SF21">
    <property type="entry name" value="AMINO ACID ABC TRANSPORTER PERMEASE"/>
    <property type="match status" value="1"/>
</dbReference>
<dbReference type="Pfam" id="PF00528">
    <property type="entry name" value="BPD_transp_1"/>
    <property type="match status" value="1"/>
</dbReference>
<dbReference type="PANTHER" id="PTHR30614">
    <property type="entry name" value="MEMBRANE COMPONENT OF AMINO ACID ABC TRANSPORTER"/>
    <property type="match status" value="1"/>
</dbReference>
<gene>
    <name evidence="11" type="ORF">PS880_03527</name>
</gene>
<dbReference type="InterPro" id="IPR000515">
    <property type="entry name" value="MetI-like"/>
</dbReference>
<sequence length="309" mass="33648">MSFDNVLYEPPGPIARRRNRIISAFGAILLLAGLIAVGLRLDESGQFEAKRWEIFLHPGTLRFLFDGLVATLLAAVISMILAFSLAVPLAVARLSDRLWLRTLAAAYIGCFRAVPLLLLILFTVILLPSMGLNWSALGYLVFGMVLHHSAMTAEIVRTGILSLGRGQREAALSIGMREHQAMLWIVLPQALKLMLPALVSAVLAIVQDTSLGYIIPYEELLRRSQQISSFAPQTLLQSAFIVTVMYGFVSALLLALRRWIERRQAYTSRAVNGSDGITASAVFTETLGGMPGVTPALGNVSAQASTRDK</sequence>
<evidence type="ECO:0000256" key="1">
    <source>
        <dbReference type="ARBA" id="ARBA00004429"/>
    </source>
</evidence>
<evidence type="ECO:0000259" key="10">
    <source>
        <dbReference type="PROSITE" id="PS50928"/>
    </source>
</evidence>
<keyword evidence="5 9" id="KW-0812">Transmembrane</keyword>
<evidence type="ECO:0000256" key="2">
    <source>
        <dbReference type="ARBA" id="ARBA00010072"/>
    </source>
</evidence>
<keyword evidence="6" id="KW-0029">Amino-acid transport</keyword>
<feature type="transmembrane region" description="Helical" evidence="9">
    <location>
        <begin position="139"/>
        <end position="160"/>
    </location>
</feature>
<evidence type="ECO:0000313" key="11">
    <source>
        <dbReference type="EMBL" id="VVP15257.1"/>
    </source>
</evidence>